<dbReference type="PANTHER" id="PTHR21017">
    <property type="entry name" value="NIPSNAP-RELATED"/>
    <property type="match status" value="1"/>
</dbReference>
<proteinExistence type="inferred from homology"/>
<dbReference type="Pfam" id="PF07978">
    <property type="entry name" value="NIPSNAP"/>
    <property type="match status" value="1"/>
</dbReference>
<evidence type="ECO:0000313" key="4">
    <source>
        <dbReference type="Proteomes" id="UP000229498"/>
    </source>
</evidence>
<dbReference type="SUPFAM" id="SSF54909">
    <property type="entry name" value="Dimeric alpha+beta barrel"/>
    <property type="match status" value="1"/>
</dbReference>
<dbReference type="PANTHER" id="PTHR21017:SF17">
    <property type="entry name" value="PROTEIN NIPSNAP"/>
    <property type="match status" value="1"/>
</dbReference>
<dbReference type="InterPro" id="IPR051557">
    <property type="entry name" value="NipSnap_domain"/>
</dbReference>
<evidence type="ECO:0000256" key="1">
    <source>
        <dbReference type="ARBA" id="ARBA00005291"/>
    </source>
</evidence>
<dbReference type="RefSeq" id="WP_109795114.1">
    <property type="nucleotide sequence ID" value="NZ_PHIG01000028.1"/>
</dbReference>
<comment type="similarity">
    <text evidence="1">Belongs to the NipSnap family.</text>
</comment>
<dbReference type="AlphaFoldDB" id="A0A2M9G3W5"/>
<gene>
    <name evidence="3" type="ORF">CVT23_07030</name>
</gene>
<dbReference type="Proteomes" id="UP000229498">
    <property type="component" value="Unassembled WGS sequence"/>
</dbReference>
<feature type="domain" description="NIPSNAP" evidence="2">
    <location>
        <begin position="3"/>
        <end position="102"/>
    </location>
</feature>
<organism evidence="3 4">
    <name type="scientific">Minwuia thermotolerans</name>
    <dbReference type="NCBI Taxonomy" id="2056226"/>
    <lineage>
        <taxon>Bacteria</taxon>
        <taxon>Pseudomonadati</taxon>
        <taxon>Pseudomonadota</taxon>
        <taxon>Alphaproteobacteria</taxon>
        <taxon>Minwuiales</taxon>
        <taxon>Minwuiaceae</taxon>
        <taxon>Minwuia</taxon>
    </lineage>
</organism>
<dbReference type="OrthoDB" id="4124121at2"/>
<dbReference type="Gene3D" id="3.30.70.100">
    <property type="match status" value="1"/>
</dbReference>
<evidence type="ECO:0000313" key="3">
    <source>
        <dbReference type="EMBL" id="PJK30403.1"/>
    </source>
</evidence>
<name>A0A2M9G3W5_9PROT</name>
<dbReference type="EMBL" id="PHIG01000028">
    <property type="protein sequence ID" value="PJK30403.1"/>
    <property type="molecule type" value="Genomic_DNA"/>
</dbReference>
<dbReference type="InterPro" id="IPR012577">
    <property type="entry name" value="NIPSNAP"/>
</dbReference>
<accession>A0A2M9G3W5</accession>
<protein>
    <submittedName>
        <fullName evidence="3">NIPSNAP family protein</fullName>
    </submittedName>
</protein>
<sequence>MIYDVRVYTCKPGTVPAQLKLYEEHGLAPQTKHLGQPVMYGFSEVGELNTYTHVWAYESQADREKKRAAMQADPDWHVFLKKSREAGNLVAQRNQVMVAAPFMK</sequence>
<dbReference type="InterPro" id="IPR011008">
    <property type="entry name" value="Dimeric_a/b-barrel"/>
</dbReference>
<reference evidence="3 4" key="1">
    <citation type="submission" date="2017-11" db="EMBL/GenBank/DDBJ databases">
        <title>Draft genome sequence of Rhizobiales bacterium SY3-13.</title>
        <authorList>
            <person name="Sun C."/>
        </authorList>
    </citation>
    <scope>NUCLEOTIDE SEQUENCE [LARGE SCALE GENOMIC DNA]</scope>
    <source>
        <strain evidence="3 4">SY3-13</strain>
    </source>
</reference>
<evidence type="ECO:0000259" key="2">
    <source>
        <dbReference type="Pfam" id="PF07978"/>
    </source>
</evidence>
<keyword evidence="4" id="KW-1185">Reference proteome</keyword>
<comment type="caution">
    <text evidence="3">The sequence shown here is derived from an EMBL/GenBank/DDBJ whole genome shotgun (WGS) entry which is preliminary data.</text>
</comment>